<feature type="compositionally biased region" description="Basic and acidic residues" evidence="1">
    <location>
        <begin position="668"/>
        <end position="686"/>
    </location>
</feature>
<feature type="compositionally biased region" description="Basic and acidic residues" evidence="1">
    <location>
        <begin position="265"/>
        <end position="276"/>
    </location>
</feature>
<dbReference type="AlphaFoldDB" id="D6WGG3"/>
<feature type="compositionally biased region" description="Basic and acidic residues" evidence="1">
    <location>
        <begin position="752"/>
        <end position="762"/>
    </location>
</feature>
<name>D6WGG3_TRICA</name>
<feature type="compositionally biased region" description="Acidic residues" evidence="1">
    <location>
        <begin position="183"/>
        <end position="194"/>
    </location>
</feature>
<feature type="compositionally biased region" description="Polar residues" evidence="1">
    <location>
        <begin position="728"/>
        <end position="737"/>
    </location>
</feature>
<feature type="compositionally biased region" description="Low complexity" evidence="1">
    <location>
        <begin position="16"/>
        <end position="35"/>
    </location>
</feature>
<feature type="compositionally biased region" description="Basic and acidic residues" evidence="1">
    <location>
        <begin position="1"/>
        <end position="15"/>
    </location>
</feature>
<reference evidence="2 3" key="2">
    <citation type="journal article" date="2010" name="Nucleic Acids Res.">
        <title>BeetleBase in 2010: revisions to provide comprehensive genomic information for Tribolium castaneum.</title>
        <authorList>
            <person name="Kim H.S."/>
            <person name="Murphy T."/>
            <person name="Xia J."/>
            <person name="Caragea D."/>
            <person name="Park Y."/>
            <person name="Beeman R.W."/>
            <person name="Lorenzen M.D."/>
            <person name="Butcher S."/>
            <person name="Manak J.R."/>
            <person name="Brown S.J."/>
        </authorList>
    </citation>
    <scope>GENOME REANNOTATION</scope>
    <source>
        <strain evidence="2 3">Georgia GA2</strain>
    </source>
</reference>
<sequence>MPRKTPVKELQKEEPVVSSPLRRSTRLSTSSPVPTKVITRRNSASEATTSTPKATRGRRSSFSQELESNKEKSITRKGSASSSVENDEKPVARPTTRSSSVTKEITTEVKRTTRRRRSVTDDADVVEDEPTTRRTRSLSQNNSVDDLKLSTRKQSLKTSEIPVATPTKKSPSNEPVNTNLESIAEDEHSEEDEPVTIKKNLKPESTKLDLDLSVINEASLTEEDPSPEKKRKTEEKEQNKVLNVSQEKSEEPTATKETTPVKGTGESDKFETDSDHSFTLQLSVCENSDKNETNTDPSNKENVNPKTPSQDMDFEPMDVDDAEIDCLFTEAQGKFNSSENLSRENEPLSDAKKAENLAEAKKELNDSVMEQEKINSPVKKELNKSKINTPVTKQLNESSTEKEKIITPVKKIDTPVKQAHETKLETVALEEKISPKEVPKVNGVEAMEEISPTTELQNQLMKESPDKESSKQAVVMLEDIGLHPEKKNTTPAKQAVVMLEELTPKEKVSKKSLETPARRSPRINSPLEKMDKMLTPNKQTSPVRKTPTENKESPENKVNDKSAASPRIDSPKSKKINTPVKPLEQEGQKGRSPSPKKTPIKSKVTPEKGSAPESVTKEERSLKATPNKESGDDISDSSVTPGKPNVSEKENSLVNEKPDGCDQSFKSDITDKEAENETEKSQEVIENKQVTPSKEQEFEAESESEEDYASPVKKMRQYNSVSDDEVFTSKNKSSSDSIFERSIDSKYAFIQRKAEPEQKDVLPIEVSDSEEETSTSGEEKEKDGENKNKPEISVLSQSVCRRSSDRVSISLQETIKADEDKEANLSGRIHNMVDYFCSTIKSTGDVSINVSMEYAAPNSDSEEKGDLIEISMTASNVSEEKPQKGSKRRKICQETPNKEELKVEDEDDSAKKSKKRGSLVVVSPKQKSTPWKAQKSDTSSEESLSEDSTEESTTTNFEKFLNESCQSDEEDVSWKPSADSTFSELSTEGTSDLESDASDEELLKSFDENKNTDEEKQSKKTKKLFSISNYLSKTLPGELFEDTEDENDETGEKKKSHTKKSKKGNEDKTVEQKVHAKKTKKEKVSTFTESKTGKKLVPEVSEVGKKSKKRKHPTPESEEVPVKAKVAKKNEAKLQNVVSVAFKPSTGKSKKVKAGRIKPSTGLQSGWDVEVLETVPLLH</sequence>
<organism evidence="2 3">
    <name type="scientific">Tribolium castaneum</name>
    <name type="common">Red flour beetle</name>
    <dbReference type="NCBI Taxonomy" id="7070"/>
    <lineage>
        <taxon>Eukaryota</taxon>
        <taxon>Metazoa</taxon>
        <taxon>Ecdysozoa</taxon>
        <taxon>Arthropoda</taxon>
        <taxon>Hexapoda</taxon>
        <taxon>Insecta</taxon>
        <taxon>Pterygota</taxon>
        <taxon>Neoptera</taxon>
        <taxon>Endopterygota</taxon>
        <taxon>Coleoptera</taxon>
        <taxon>Polyphaga</taxon>
        <taxon>Cucujiformia</taxon>
        <taxon>Tenebrionidae</taxon>
        <taxon>Tenebrionidae incertae sedis</taxon>
        <taxon>Tribolium</taxon>
    </lineage>
</organism>
<feature type="compositionally biased region" description="Polar residues" evidence="1">
    <location>
        <begin position="294"/>
        <end position="310"/>
    </location>
</feature>
<feature type="compositionally biased region" description="Basic and acidic residues" evidence="1">
    <location>
        <begin position="226"/>
        <end position="239"/>
    </location>
</feature>
<feature type="compositionally biased region" description="Acidic residues" evidence="1">
    <location>
        <begin position="991"/>
        <end position="1000"/>
    </location>
</feature>
<feature type="region of interest" description="Disordered" evidence="1">
    <location>
        <begin position="1035"/>
        <end position="1124"/>
    </location>
</feature>
<keyword evidence="3" id="KW-1185">Reference proteome</keyword>
<dbReference type="OMA" id="DERIFTQ"/>
<feature type="compositionally biased region" description="Basic and acidic residues" evidence="1">
    <location>
        <begin position="646"/>
        <end position="660"/>
    </location>
</feature>
<dbReference type="InParanoid" id="D6WGG3"/>
<feature type="region of interest" description="Disordered" evidence="1">
    <location>
        <begin position="874"/>
        <end position="1023"/>
    </location>
</feature>
<feature type="compositionally biased region" description="Polar residues" evidence="1">
    <location>
        <begin position="978"/>
        <end position="990"/>
    </location>
</feature>
<evidence type="ECO:0000313" key="3">
    <source>
        <dbReference type="Proteomes" id="UP000007266"/>
    </source>
</evidence>
<evidence type="ECO:0000313" key="2">
    <source>
        <dbReference type="EMBL" id="EFA00180.1"/>
    </source>
</evidence>
<proteinExistence type="predicted"/>
<feature type="compositionally biased region" description="Polar residues" evidence="1">
    <location>
        <begin position="167"/>
        <end position="181"/>
    </location>
</feature>
<reference evidence="2 3" key="1">
    <citation type="journal article" date="2008" name="Nature">
        <title>The genome of the model beetle and pest Tribolium castaneum.</title>
        <authorList>
            <consortium name="Tribolium Genome Sequencing Consortium"/>
            <person name="Richards S."/>
            <person name="Gibbs R.A."/>
            <person name="Weinstock G.M."/>
            <person name="Brown S.J."/>
            <person name="Denell R."/>
            <person name="Beeman R.W."/>
            <person name="Gibbs R."/>
            <person name="Beeman R.W."/>
            <person name="Brown S.J."/>
            <person name="Bucher G."/>
            <person name="Friedrich M."/>
            <person name="Grimmelikhuijzen C.J."/>
            <person name="Klingler M."/>
            <person name="Lorenzen M."/>
            <person name="Richards S."/>
            <person name="Roth S."/>
            <person name="Schroder R."/>
            <person name="Tautz D."/>
            <person name="Zdobnov E.M."/>
            <person name="Muzny D."/>
            <person name="Gibbs R.A."/>
            <person name="Weinstock G.M."/>
            <person name="Attaway T."/>
            <person name="Bell S."/>
            <person name="Buhay C.J."/>
            <person name="Chandrabose M.N."/>
            <person name="Chavez D."/>
            <person name="Clerk-Blankenburg K.P."/>
            <person name="Cree A."/>
            <person name="Dao M."/>
            <person name="Davis C."/>
            <person name="Chacko J."/>
            <person name="Dinh H."/>
            <person name="Dugan-Rocha S."/>
            <person name="Fowler G."/>
            <person name="Garner T.T."/>
            <person name="Garnes J."/>
            <person name="Gnirke A."/>
            <person name="Hawes A."/>
            <person name="Hernandez J."/>
            <person name="Hines S."/>
            <person name="Holder M."/>
            <person name="Hume J."/>
            <person name="Jhangiani S.N."/>
            <person name="Joshi V."/>
            <person name="Khan Z.M."/>
            <person name="Jackson L."/>
            <person name="Kovar C."/>
            <person name="Kowis A."/>
            <person name="Lee S."/>
            <person name="Lewis L.R."/>
            <person name="Margolis J."/>
            <person name="Morgan M."/>
            <person name="Nazareth L.V."/>
            <person name="Nguyen N."/>
            <person name="Okwuonu G."/>
            <person name="Parker D."/>
            <person name="Richards S."/>
            <person name="Ruiz S.J."/>
            <person name="Santibanez J."/>
            <person name="Savard J."/>
            <person name="Scherer S.E."/>
            <person name="Schneider B."/>
            <person name="Sodergren E."/>
            <person name="Tautz D."/>
            <person name="Vattahil S."/>
            <person name="Villasana D."/>
            <person name="White C.S."/>
            <person name="Wright R."/>
            <person name="Park Y."/>
            <person name="Beeman R.W."/>
            <person name="Lord J."/>
            <person name="Oppert B."/>
            <person name="Lorenzen M."/>
            <person name="Brown S."/>
            <person name="Wang L."/>
            <person name="Savard J."/>
            <person name="Tautz D."/>
            <person name="Richards S."/>
            <person name="Weinstock G."/>
            <person name="Gibbs R.A."/>
            <person name="Liu Y."/>
            <person name="Worley K."/>
            <person name="Weinstock G."/>
            <person name="Elsik C.G."/>
            <person name="Reese J.T."/>
            <person name="Elhaik E."/>
            <person name="Landan G."/>
            <person name="Graur D."/>
            <person name="Arensburger P."/>
            <person name="Atkinson P."/>
            <person name="Beeman R.W."/>
            <person name="Beidler J."/>
            <person name="Brown S.J."/>
            <person name="Demuth J.P."/>
            <person name="Drury D.W."/>
            <person name="Du Y.Z."/>
            <person name="Fujiwara H."/>
            <person name="Lorenzen M."/>
            <person name="Maselli V."/>
            <person name="Osanai M."/>
            <person name="Park Y."/>
            <person name="Robertson H.M."/>
            <person name="Tu Z."/>
            <person name="Wang J.J."/>
            <person name="Wang S."/>
            <person name="Richards S."/>
            <person name="Song H."/>
            <person name="Zhang L."/>
            <person name="Sodergren E."/>
            <person name="Werner D."/>
            <person name="Stanke M."/>
            <person name="Morgenstern B."/>
            <person name="Solovyev V."/>
            <person name="Kosarev P."/>
            <person name="Brown G."/>
            <person name="Chen H.C."/>
            <person name="Ermolaeva O."/>
            <person name="Hlavina W."/>
            <person name="Kapustin Y."/>
            <person name="Kiryutin B."/>
            <person name="Kitts P."/>
            <person name="Maglott D."/>
            <person name="Pruitt K."/>
            <person name="Sapojnikov V."/>
            <person name="Souvorov A."/>
            <person name="Mackey A.J."/>
            <person name="Waterhouse R.M."/>
            <person name="Wyder S."/>
            <person name="Zdobnov E.M."/>
            <person name="Zdobnov E.M."/>
            <person name="Wyder S."/>
            <person name="Kriventseva E.V."/>
            <person name="Kadowaki T."/>
            <person name="Bork P."/>
            <person name="Aranda M."/>
            <person name="Bao R."/>
            <person name="Beermann A."/>
            <person name="Berns N."/>
            <person name="Bolognesi R."/>
            <person name="Bonneton F."/>
            <person name="Bopp D."/>
            <person name="Brown S.J."/>
            <person name="Bucher G."/>
            <person name="Butts T."/>
            <person name="Chaumot A."/>
            <person name="Denell R.E."/>
            <person name="Ferrier D.E."/>
            <person name="Friedrich M."/>
            <person name="Gordon C.M."/>
            <person name="Jindra M."/>
            <person name="Klingler M."/>
            <person name="Lan Q."/>
            <person name="Lattorff H.M."/>
            <person name="Laudet V."/>
            <person name="von Levetsow C."/>
            <person name="Liu Z."/>
            <person name="Lutz R."/>
            <person name="Lynch J.A."/>
            <person name="da Fonseca R.N."/>
            <person name="Posnien N."/>
            <person name="Reuter R."/>
            <person name="Roth S."/>
            <person name="Savard J."/>
            <person name="Schinko J.B."/>
            <person name="Schmitt C."/>
            <person name="Schoppmeier M."/>
            <person name="Schroder R."/>
            <person name="Shippy T.D."/>
            <person name="Simonnet F."/>
            <person name="Marques-Souza H."/>
            <person name="Tautz D."/>
            <person name="Tomoyasu Y."/>
            <person name="Trauner J."/>
            <person name="Van der Zee M."/>
            <person name="Vervoort M."/>
            <person name="Wittkopp N."/>
            <person name="Wimmer E.A."/>
            <person name="Yang X."/>
            <person name="Jones A.K."/>
            <person name="Sattelle D.B."/>
            <person name="Ebert P.R."/>
            <person name="Nelson D."/>
            <person name="Scott J.G."/>
            <person name="Beeman R.W."/>
            <person name="Muthukrishnan S."/>
            <person name="Kramer K.J."/>
            <person name="Arakane Y."/>
            <person name="Beeman R.W."/>
            <person name="Zhu Q."/>
            <person name="Hogenkamp D."/>
            <person name="Dixit R."/>
            <person name="Oppert B."/>
            <person name="Jiang H."/>
            <person name="Zou Z."/>
            <person name="Marshall J."/>
            <person name="Elpidina E."/>
            <person name="Vinokurov K."/>
            <person name="Oppert C."/>
            <person name="Zou Z."/>
            <person name="Evans J."/>
            <person name="Lu Z."/>
            <person name="Zhao P."/>
            <person name="Sumathipala N."/>
            <person name="Altincicek B."/>
            <person name="Vilcinskas A."/>
            <person name="Williams M."/>
            <person name="Hultmark D."/>
            <person name="Hetru C."/>
            <person name="Jiang H."/>
            <person name="Grimmelikhuijzen C.J."/>
            <person name="Hauser F."/>
            <person name="Cazzamali G."/>
            <person name="Williamson M."/>
            <person name="Park Y."/>
            <person name="Li B."/>
            <person name="Tanaka Y."/>
            <person name="Predel R."/>
            <person name="Neupert S."/>
            <person name="Schachtner J."/>
            <person name="Verleyen P."/>
            <person name="Raible F."/>
            <person name="Bork P."/>
            <person name="Friedrich M."/>
            <person name="Walden K.K."/>
            <person name="Robertson H.M."/>
            <person name="Angeli S."/>
            <person name="Foret S."/>
            <person name="Bucher G."/>
            <person name="Schuetz S."/>
            <person name="Maleszka R."/>
            <person name="Wimmer E.A."/>
            <person name="Beeman R.W."/>
            <person name="Lorenzen M."/>
            <person name="Tomoyasu Y."/>
            <person name="Miller S.C."/>
            <person name="Grossmann D."/>
            <person name="Bucher G."/>
        </authorList>
    </citation>
    <scope>NUCLEOTIDE SEQUENCE [LARGE SCALE GENOMIC DNA]</scope>
    <source>
        <strain evidence="2 3">Georgia GA2</strain>
    </source>
</reference>
<feature type="compositionally biased region" description="Low complexity" evidence="1">
    <location>
        <begin position="592"/>
        <end position="603"/>
    </location>
</feature>
<feature type="compositionally biased region" description="Polar residues" evidence="1">
    <location>
        <begin position="451"/>
        <end position="461"/>
    </location>
</feature>
<feature type="compositionally biased region" description="Acidic residues" evidence="1">
    <location>
        <begin position="1039"/>
        <end position="1049"/>
    </location>
</feature>
<feature type="compositionally biased region" description="Polar residues" evidence="1">
    <location>
        <begin position="277"/>
        <end position="286"/>
    </location>
</feature>
<feature type="region of interest" description="Disordered" evidence="1">
    <location>
        <begin position="363"/>
        <end position="402"/>
    </location>
</feature>
<dbReference type="OrthoDB" id="6761993at2759"/>
<feature type="compositionally biased region" description="Basic and acidic residues" evidence="1">
    <location>
        <begin position="502"/>
        <end position="517"/>
    </location>
</feature>
<accession>D6WGG3</accession>
<feature type="compositionally biased region" description="Basic and acidic residues" evidence="1">
    <location>
        <begin position="1063"/>
        <end position="1074"/>
    </location>
</feature>
<evidence type="ECO:0000256" key="1">
    <source>
        <dbReference type="SAM" id="MobiDB-lite"/>
    </source>
</evidence>
<gene>
    <name evidence="2" type="primary">AUGUSTUS-3.0.2_03005</name>
    <name evidence="2" type="ORF">TcasGA2_TC003005</name>
</gene>
<feature type="region of interest" description="Disordered" evidence="1">
    <location>
        <begin position="449"/>
        <end position="737"/>
    </location>
</feature>
<feature type="compositionally biased region" description="Polar residues" evidence="1">
    <location>
        <begin position="40"/>
        <end position="53"/>
    </location>
</feature>
<feature type="compositionally biased region" description="Acidic residues" evidence="1">
    <location>
        <begin position="939"/>
        <end position="950"/>
    </location>
</feature>
<feature type="compositionally biased region" description="Polar residues" evidence="1">
    <location>
        <begin position="794"/>
        <end position="805"/>
    </location>
</feature>
<feature type="compositionally biased region" description="Basic and acidic residues" evidence="1">
    <location>
        <begin position="201"/>
        <end position="210"/>
    </location>
</feature>
<dbReference type="KEGG" id="tca:103312310"/>
<feature type="compositionally biased region" description="Basic and acidic residues" evidence="1">
    <location>
        <begin position="363"/>
        <end position="384"/>
    </location>
</feature>
<dbReference type="HOGENOM" id="CLU_273240_0_0_1"/>
<feature type="compositionally biased region" description="Basic and acidic residues" evidence="1">
    <location>
        <begin position="1001"/>
        <end position="1018"/>
    </location>
</feature>
<feature type="compositionally biased region" description="Basic and acidic residues" evidence="1">
    <location>
        <begin position="546"/>
        <end position="560"/>
    </location>
</feature>
<feature type="compositionally biased region" description="Basic and acidic residues" evidence="1">
    <location>
        <begin position="777"/>
        <end position="790"/>
    </location>
</feature>
<feature type="region of interest" description="Disordered" evidence="1">
    <location>
        <begin position="751"/>
        <end position="805"/>
    </location>
</feature>
<dbReference type="EMBL" id="KQ971321">
    <property type="protein sequence ID" value="EFA00180.1"/>
    <property type="molecule type" value="Genomic_DNA"/>
</dbReference>
<protein>
    <submittedName>
        <fullName evidence="2">Uncharacterized protein</fullName>
    </submittedName>
</protein>
<feature type="compositionally biased region" description="Acidic residues" evidence="1">
    <location>
        <begin position="698"/>
        <end position="708"/>
    </location>
</feature>
<feature type="region of interest" description="Disordered" evidence="1">
    <location>
        <begin position="1"/>
        <end position="316"/>
    </location>
</feature>
<dbReference type="Proteomes" id="UP000007266">
    <property type="component" value="Linkage group 3"/>
</dbReference>
<feature type="compositionally biased region" description="Polar residues" evidence="1">
    <location>
        <begin position="385"/>
        <end position="398"/>
    </location>
</feature>